<accession>A0A0C5ADY6</accession>
<dbReference type="Proteomes" id="UP000032135">
    <property type="component" value="Segment"/>
</dbReference>
<dbReference type="RefSeq" id="YP_009188190.1">
    <property type="nucleotide sequence ID" value="NC_028663.1"/>
</dbReference>
<keyword evidence="2" id="KW-1185">Reference proteome</keyword>
<evidence type="ECO:0000313" key="2">
    <source>
        <dbReference type="Proteomes" id="UP000032135"/>
    </source>
</evidence>
<dbReference type="GeneID" id="26516660"/>
<sequence length="89" mass="9749">MDSLRREECGKCGAVWLNGQLRWGTGKEGKEEDLAGLVCNNLGDHQCINPKRGIESGETWEYRRGVIEGMIAGSKATLTRLGKNTDGLL</sequence>
<proteinExistence type="predicted"/>
<gene>
    <name evidence="1" type="ORF">PTIM40_115</name>
</gene>
<protein>
    <submittedName>
        <fullName evidence="1">Uncharacterized protein</fullName>
    </submittedName>
</protein>
<evidence type="ECO:0000313" key="1">
    <source>
        <dbReference type="EMBL" id="AJK27542.1"/>
    </source>
</evidence>
<name>A0A0C5ADY6_9CAUD</name>
<reference evidence="1 2" key="1">
    <citation type="submission" date="2014-11" db="EMBL/GenBank/DDBJ databases">
        <authorList>
            <person name="Fedida A."/>
            <person name="Lindell D."/>
        </authorList>
    </citation>
    <scope>NUCLEOTIDE SEQUENCE [LARGE SCALE GENOMIC DNA]</scope>
</reference>
<dbReference type="KEGG" id="vg:26516660"/>
<dbReference type="EMBL" id="KP211958">
    <property type="protein sequence ID" value="AJK27542.1"/>
    <property type="molecule type" value="Genomic_DNA"/>
</dbReference>
<dbReference type="OrthoDB" id="22990at10239"/>
<organism evidence="1 2">
    <name type="scientific">Cyanophage P-TIM40</name>
    <dbReference type="NCBI Taxonomy" id="1589733"/>
    <lineage>
        <taxon>Viruses</taxon>
        <taxon>Duplodnaviria</taxon>
        <taxon>Heunggongvirae</taxon>
        <taxon>Uroviricota</taxon>
        <taxon>Caudoviricetes</taxon>
        <taxon>Pantevenvirales</taxon>
        <taxon>Kyanoviridae</taxon>
        <taxon>Libanvirus</taxon>
        <taxon>Libanvirus ptim40</taxon>
    </lineage>
</organism>